<dbReference type="Pfam" id="PF00460">
    <property type="entry name" value="Flg_bb_rod"/>
    <property type="match status" value="1"/>
</dbReference>
<comment type="similarity">
    <text evidence="2 6">Belongs to the flagella basal body rod proteins family.</text>
</comment>
<comment type="subcellular location">
    <subcellularLocation>
        <location evidence="1 6">Bacterial flagellum basal body</location>
    </subcellularLocation>
</comment>
<dbReference type="PROSITE" id="PS00588">
    <property type="entry name" value="FLAGELLA_BB_ROD"/>
    <property type="match status" value="1"/>
</dbReference>
<dbReference type="EMBL" id="CP000724">
    <property type="protein sequence ID" value="ABR48880.1"/>
    <property type="molecule type" value="Genomic_DNA"/>
</dbReference>
<evidence type="ECO:0000313" key="8">
    <source>
        <dbReference type="EMBL" id="ABR48880.1"/>
    </source>
</evidence>
<organism evidence="8 9">
    <name type="scientific">Alkaliphilus metalliredigens (strain QYMF)</name>
    <dbReference type="NCBI Taxonomy" id="293826"/>
    <lineage>
        <taxon>Bacteria</taxon>
        <taxon>Bacillati</taxon>
        <taxon>Bacillota</taxon>
        <taxon>Clostridia</taxon>
        <taxon>Peptostreptococcales</taxon>
        <taxon>Natronincolaceae</taxon>
        <taxon>Alkaliphilus</taxon>
    </lineage>
</organism>
<evidence type="ECO:0000256" key="2">
    <source>
        <dbReference type="ARBA" id="ARBA00009677"/>
    </source>
</evidence>
<gene>
    <name evidence="8" type="ordered locus">Amet_2728</name>
</gene>
<dbReference type="InterPro" id="IPR019776">
    <property type="entry name" value="Flagellar_basal_body_rod_CS"/>
</dbReference>
<evidence type="ECO:0000256" key="5">
    <source>
        <dbReference type="ARBA" id="ARBA00024934"/>
    </source>
</evidence>
<comment type="subunit">
    <text evidence="6">The basal body constitutes a major portion of the flagellar organelle and consists of a number of rings mounted on a central rod.</text>
</comment>
<evidence type="ECO:0000256" key="4">
    <source>
        <dbReference type="ARBA" id="ARBA00023143"/>
    </source>
</evidence>
<dbReference type="AlphaFoldDB" id="A6TRR2"/>
<feature type="domain" description="Flagellar basal body rod protein N-terminal" evidence="7">
    <location>
        <begin position="12"/>
        <end position="39"/>
    </location>
</feature>
<evidence type="ECO:0000259" key="7">
    <source>
        <dbReference type="Pfam" id="PF00460"/>
    </source>
</evidence>
<dbReference type="HOGENOM" id="CLU_125463_3_1_9"/>
<reference evidence="9" key="1">
    <citation type="journal article" date="2016" name="Genome Announc.">
        <title>Complete genome sequence of Alkaliphilus metalliredigens strain QYMF, an alkaliphilic and metal-reducing bacterium isolated from borax-contaminated leachate ponds.</title>
        <authorList>
            <person name="Hwang C."/>
            <person name="Copeland A."/>
            <person name="Lucas S."/>
            <person name="Lapidus A."/>
            <person name="Barry K."/>
            <person name="Detter J.C."/>
            <person name="Glavina Del Rio T."/>
            <person name="Hammon N."/>
            <person name="Israni S."/>
            <person name="Dalin E."/>
            <person name="Tice H."/>
            <person name="Pitluck S."/>
            <person name="Chertkov O."/>
            <person name="Brettin T."/>
            <person name="Bruce D."/>
            <person name="Han C."/>
            <person name="Schmutz J."/>
            <person name="Larimer F."/>
            <person name="Land M.L."/>
            <person name="Hauser L."/>
            <person name="Kyrpides N."/>
            <person name="Mikhailova N."/>
            <person name="Ye Q."/>
            <person name="Zhou J."/>
            <person name="Richardson P."/>
            <person name="Fields M.W."/>
        </authorList>
    </citation>
    <scope>NUCLEOTIDE SEQUENCE [LARGE SCALE GENOMIC DNA]</scope>
    <source>
        <strain evidence="9">QYMF</strain>
    </source>
</reference>
<protein>
    <recommendedName>
        <fullName evidence="3 6">Flagellar basal body rod protein FlgB</fullName>
    </recommendedName>
</protein>
<dbReference type="RefSeq" id="WP_012063853.1">
    <property type="nucleotide sequence ID" value="NC_009633.1"/>
</dbReference>
<name>A6TRR2_ALKMQ</name>
<keyword evidence="8" id="KW-0966">Cell projection</keyword>
<dbReference type="OrthoDB" id="9792068at2"/>
<evidence type="ECO:0000256" key="3">
    <source>
        <dbReference type="ARBA" id="ARBA00014376"/>
    </source>
</evidence>
<dbReference type="InterPro" id="IPR006300">
    <property type="entry name" value="FlgB"/>
</dbReference>
<dbReference type="Proteomes" id="UP000001572">
    <property type="component" value="Chromosome"/>
</dbReference>
<sequence>MTNGLYSNINLLNSAMSASWVRNEAISNNIANANTPNFKKSTVEFETHLKNALQGNSVSGERTHVKHIAIGAERVEEVKYKVRSHEGYRTRRDGNNVDIDVEMAELAKNQVIFNTLSTQINNEFRRIKTAINEGRG</sequence>
<dbReference type="GO" id="GO:0030694">
    <property type="term" value="C:bacterial-type flagellum basal body, rod"/>
    <property type="evidence" value="ECO:0007669"/>
    <property type="project" value="InterPro"/>
</dbReference>
<dbReference type="GO" id="GO:0071978">
    <property type="term" value="P:bacterial-type flagellum-dependent swarming motility"/>
    <property type="evidence" value="ECO:0007669"/>
    <property type="project" value="TreeGrafter"/>
</dbReference>
<keyword evidence="4 6" id="KW-0975">Bacterial flagellum</keyword>
<dbReference type="PIRSF" id="PIRSF002889">
    <property type="entry name" value="Rod_FlgB"/>
    <property type="match status" value="1"/>
</dbReference>
<dbReference type="STRING" id="293826.Amet_2728"/>
<dbReference type="InterPro" id="IPR001444">
    <property type="entry name" value="Flag_bb_rod_N"/>
</dbReference>
<evidence type="ECO:0000313" key="9">
    <source>
        <dbReference type="Proteomes" id="UP000001572"/>
    </source>
</evidence>
<proteinExistence type="inferred from homology"/>
<dbReference type="NCBIfam" id="TIGR01396">
    <property type="entry name" value="FlgB"/>
    <property type="match status" value="1"/>
</dbReference>
<keyword evidence="8" id="KW-0969">Cilium</keyword>
<keyword evidence="8" id="KW-0282">Flagellum</keyword>
<dbReference type="PANTHER" id="PTHR30435:SF12">
    <property type="entry name" value="FLAGELLAR BASAL BODY ROD PROTEIN FLGB"/>
    <property type="match status" value="1"/>
</dbReference>
<evidence type="ECO:0000256" key="6">
    <source>
        <dbReference type="PIRNR" id="PIRNR002889"/>
    </source>
</evidence>
<comment type="function">
    <text evidence="5 6">Structural component of flagellum, the bacterial motility apparatus. Part of the rod structure of flagellar basal body.</text>
</comment>
<dbReference type="eggNOG" id="COG1815">
    <property type="taxonomic scope" value="Bacteria"/>
</dbReference>
<dbReference type="KEGG" id="amt:Amet_2728"/>
<evidence type="ECO:0000256" key="1">
    <source>
        <dbReference type="ARBA" id="ARBA00004117"/>
    </source>
</evidence>
<accession>A6TRR2</accession>
<dbReference type="PANTHER" id="PTHR30435">
    <property type="entry name" value="FLAGELLAR PROTEIN"/>
    <property type="match status" value="1"/>
</dbReference>
<keyword evidence="9" id="KW-1185">Reference proteome</keyword>